<organism evidence="2 3">
    <name type="scientific">Phascolarctos cinereus</name>
    <name type="common">Koala</name>
    <dbReference type="NCBI Taxonomy" id="38626"/>
    <lineage>
        <taxon>Eukaryota</taxon>
        <taxon>Metazoa</taxon>
        <taxon>Chordata</taxon>
        <taxon>Craniata</taxon>
        <taxon>Vertebrata</taxon>
        <taxon>Euteleostomi</taxon>
        <taxon>Mammalia</taxon>
        <taxon>Metatheria</taxon>
        <taxon>Diprotodontia</taxon>
        <taxon>Phascolarctidae</taxon>
        <taxon>Phascolarctos</taxon>
    </lineage>
</organism>
<dbReference type="FunCoup" id="A0A6P5LWH0">
    <property type="interactions" value="2543"/>
</dbReference>
<dbReference type="RefSeq" id="XP_020862847.1">
    <property type="nucleotide sequence ID" value="XM_021007188.1"/>
</dbReference>
<dbReference type="GO" id="GO:0005634">
    <property type="term" value="C:nucleus"/>
    <property type="evidence" value="ECO:0007669"/>
    <property type="project" value="TreeGrafter"/>
</dbReference>
<evidence type="ECO:0000313" key="2">
    <source>
        <dbReference type="Proteomes" id="UP000515140"/>
    </source>
</evidence>
<reference evidence="3" key="1">
    <citation type="submission" date="2025-08" db="UniProtKB">
        <authorList>
            <consortium name="RefSeq"/>
        </authorList>
    </citation>
    <scope>IDENTIFICATION</scope>
    <source>
        <tissue evidence="3">Spleen</tissue>
    </source>
</reference>
<evidence type="ECO:0000313" key="3">
    <source>
        <dbReference type="RefSeq" id="XP_020862847.1"/>
    </source>
</evidence>
<evidence type="ECO:0000259" key="1">
    <source>
        <dbReference type="Pfam" id="PF14780"/>
    </source>
</evidence>
<dbReference type="PANTHER" id="PTHR34761">
    <property type="entry name" value="NUCLEOLUS AND NEURAL PROGENITOR PROTEIN"/>
    <property type="match status" value="1"/>
</dbReference>
<protein>
    <submittedName>
        <fullName evidence="3">Nucleolus and neural progenitor protein</fullName>
    </submittedName>
</protein>
<dbReference type="InParanoid" id="A0A6P5LWH0"/>
<proteinExistence type="predicted"/>
<dbReference type="InterPro" id="IPR027951">
    <property type="entry name" value="Nepro_N"/>
</dbReference>
<accession>A0A6P5LWH0</accession>
<dbReference type="Pfam" id="PF14780">
    <property type="entry name" value="NEPRO_N"/>
    <property type="match status" value="1"/>
</dbReference>
<sequence length="548" mass="62323">MASVAPCLEWEPWNRVHIPSPGSLSTVVVEDRDGVIGSYIKALTKECHSVRMSLLRKGLDTETGVLHAILYSNHNKLGRHKPYLALKQVEQCLKRMNCVNMEGSIQDLFELCPKEDKLENAKKYIIPSQPVLEFVLMKILGTCKLILRLLDCCCKTFLLTVKHLCLEEFIILNTVIIGLVSRVWVLYKDAFKKLVSLYNPLFKLLQEVSRIQPMPYFKNFTFPAELKEFLGEAYLDVIKKKMEAKGVTKLLNRLFLAKEKLNKPIEEIALEKVKQMKIKVKDNVDIGKAVQKRKSHRETSSGFDLKAFCKQPKHKATVDTNFKLVCSERRVRKAISSSQPLVGSSHARNLVLRIREAQSFTQLSEEIQTAIFWCRRKKLKHKATFLGNKLLKSNRLKHVEAQGCSLPKKLNCIKTSVCNFLLLGLGNMSSKCHLRRITSQNKFIKQQRKPQRKLQPTVLKEIQQFLHQTEKVVTEGDAKSTFSDLTIHRPELASKKSQLLDNRNANHIENCSGAVKSPTLAQVKESSTTSETVGDVDDIDDIFSSLGV</sequence>
<name>A0A6P5LWH0_PHACI</name>
<dbReference type="AlphaFoldDB" id="A0A6P5LWH0"/>
<dbReference type="Proteomes" id="UP000515140">
    <property type="component" value="Unplaced"/>
</dbReference>
<dbReference type="OMA" id="EFVLMKI"/>
<dbReference type="PANTHER" id="PTHR34761:SF1">
    <property type="entry name" value="NUCLEOLUS AND NEURAL PROGENITOR PROTEIN"/>
    <property type="match status" value="1"/>
</dbReference>
<keyword evidence="2" id="KW-1185">Reference proteome</keyword>
<dbReference type="CTD" id="25871"/>
<dbReference type="KEGG" id="pcw:110222276"/>
<dbReference type="InterPro" id="IPR052835">
    <property type="entry name" value="Nepro"/>
</dbReference>
<gene>
    <name evidence="3" type="primary">NEPRO</name>
</gene>
<feature type="domain" description="Nucleolus and neural progenitor protein-like N-terminal" evidence="1">
    <location>
        <begin position="13"/>
        <end position="202"/>
    </location>
</feature>
<dbReference type="GO" id="GO:0045747">
    <property type="term" value="P:positive regulation of Notch signaling pathway"/>
    <property type="evidence" value="ECO:0007669"/>
    <property type="project" value="TreeGrafter"/>
</dbReference>
<dbReference type="GeneID" id="110222276"/>